<dbReference type="InterPro" id="IPR017907">
    <property type="entry name" value="Znf_RING_CS"/>
</dbReference>
<dbReference type="OrthoDB" id="9049620at2759"/>
<dbReference type="InterPro" id="IPR038896">
    <property type="entry name" value="RNF170"/>
</dbReference>
<keyword evidence="6" id="KW-0862">Zinc</keyword>
<dbReference type="InterPro" id="IPR010652">
    <property type="entry name" value="DUF1232"/>
</dbReference>
<dbReference type="SMART" id="SM00184">
    <property type="entry name" value="RING"/>
    <property type="match status" value="1"/>
</dbReference>
<evidence type="ECO:0000256" key="10">
    <source>
        <dbReference type="ARBA" id="ARBA00031107"/>
    </source>
</evidence>
<dbReference type="Gene3D" id="3.30.40.10">
    <property type="entry name" value="Zinc/RING finger domain, C3HC4 (zinc finger)"/>
    <property type="match status" value="1"/>
</dbReference>
<dbReference type="EMBL" id="HACA01006728">
    <property type="protein sequence ID" value="CDW24089.1"/>
    <property type="molecule type" value="Transcribed_RNA"/>
</dbReference>
<dbReference type="PROSITE" id="PS50089">
    <property type="entry name" value="ZF_RING_2"/>
    <property type="match status" value="1"/>
</dbReference>
<dbReference type="PANTHER" id="PTHR22894">
    <property type="entry name" value="RING-TYPE DOMAIN-CONTAINING PROTEIN"/>
    <property type="match status" value="1"/>
</dbReference>
<dbReference type="InterPro" id="IPR001841">
    <property type="entry name" value="Znf_RING"/>
</dbReference>
<evidence type="ECO:0000256" key="11">
    <source>
        <dbReference type="PROSITE-ProRule" id="PRU00175"/>
    </source>
</evidence>
<evidence type="ECO:0000256" key="9">
    <source>
        <dbReference type="ARBA" id="ARBA00030110"/>
    </source>
</evidence>
<organism evidence="14">
    <name type="scientific">Lepeophtheirus salmonis</name>
    <name type="common">Salmon louse</name>
    <name type="synonym">Caligus salmonis</name>
    <dbReference type="NCBI Taxonomy" id="72036"/>
    <lineage>
        <taxon>Eukaryota</taxon>
        <taxon>Metazoa</taxon>
        <taxon>Ecdysozoa</taxon>
        <taxon>Arthropoda</taxon>
        <taxon>Crustacea</taxon>
        <taxon>Multicrustacea</taxon>
        <taxon>Hexanauplia</taxon>
        <taxon>Copepoda</taxon>
        <taxon>Siphonostomatoida</taxon>
        <taxon>Caligidae</taxon>
        <taxon>Lepeophtheirus</taxon>
    </lineage>
</organism>
<dbReference type="GO" id="GO:0012505">
    <property type="term" value="C:endomembrane system"/>
    <property type="evidence" value="ECO:0007669"/>
    <property type="project" value="UniProtKB-SubCell"/>
</dbReference>
<evidence type="ECO:0000256" key="6">
    <source>
        <dbReference type="ARBA" id="ARBA00022833"/>
    </source>
</evidence>
<comment type="subcellular location">
    <subcellularLocation>
        <location evidence="1">Endomembrane system</location>
        <topology evidence="1">Multi-pass membrane protein</topology>
    </subcellularLocation>
</comment>
<dbReference type="Pfam" id="PF13920">
    <property type="entry name" value="zf-C3HC4_3"/>
    <property type="match status" value="1"/>
</dbReference>
<proteinExistence type="predicted"/>
<keyword evidence="3 12" id="KW-0812">Transmembrane</keyword>
<keyword evidence="5 11" id="KW-0863">Zinc-finger</keyword>
<evidence type="ECO:0000256" key="2">
    <source>
        <dbReference type="ARBA" id="ARBA00014068"/>
    </source>
</evidence>
<evidence type="ECO:0000256" key="12">
    <source>
        <dbReference type="SAM" id="Phobius"/>
    </source>
</evidence>
<dbReference type="PROSITE" id="PS00518">
    <property type="entry name" value="ZF_RING_1"/>
    <property type="match status" value="1"/>
</dbReference>
<feature type="transmembrane region" description="Helical" evidence="12">
    <location>
        <begin position="182"/>
        <end position="203"/>
    </location>
</feature>
<feature type="transmembrane region" description="Helical" evidence="12">
    <location>
        <begin position="12"/>
        <end position="31"/>
    </location>
</feature>
<dbReference type="Pfam" id="PF06803">
    <property type="entry name" value="DUF1232"/>
    <property type="match status" value="1"/>
</dbReference>
<evidence type="ECO:0000259" key="13">
    <source>
        <dbReference type="PROSITE" id="PS50089"/>
    </source>
</evidence>
<evidence type="ECO:0000256" key="8">
    <source>
        <dbReference type="ARBA" id="ARBA00023136"/>
    </source>
</evidence>
<reference evidence="14" key="1">
    <citation type="submission" date="2014-05" db="EMBL/GenBank/DDBJ databases">
        <authorList>
            <person name="Chronopoulou M."/>
        </authorList>
    </citation>
    <scope>NUCLEOTIDE SEQUENCE</scope>
    <source>
        <tissue evidence="14">Whole organism</tissue>
    </source>
</reference>
<keyword evidence="8 12" id="KW-0472">Membrane</keyword>
<dbReference type="AlphaFoldDB" id="A0A0K2TDF5"/>
<sequence length="244" mass="28281">MYGVGDECIMLFNVIGFFFIVYLLYVIYKYVARNASSNSSSPTSSPSSLMSNLNNRVRSESPECSICLESVRFAVETNCGHVFCGACLVEYVDRLATLSTPTCPYCRQRITMILLYFTPEESQDSLQDADRKLRNFLIEKIKSYNRSYSDEPRSILEQIRDFPILARRLWNMFWDYPDRTTLFFRIRVLIPNVITILYFLSPFDIIPEFLFGIFGLFDDIFIILCGGFYAVNLYRSLVAQRGLV</sequence>
<accession>A0A0K2TDF5</accession>
<evidence type="ECO:0000313" key="14">
    <source>
        <dbReference type="EMBL" id="CDW24089.1"/>
    </source>
</evidence>
<dbReference type="InterPro" id="IPR013083">
    <property type="entry name" value="Znf_RING/FYVE/PHD"/>
</dbReference>
<evidence type="ECO:0000256" key="7">
    <source>
        <dbReference type="ARBA" id="ARBA00022989"/>
    </source>
</evidence>
<evidence type="ECO:0000256" key="5">
    <source>
        <dbReference type="ARBA" id="ARBA00022771"/>
    </source>
</evidence>
<dbReference type="PANTHER" id="PTHR22894:SF5">
    <property type="entry name" value="RING-TYPE DOMAIN-CONTAINING PROTEIN"/>
    <property type="match status" value="1"/>
</dbReference>
<protein>
    <recommendedName>
        <fullName evidence="2">E3 ubiquitin-protein ligase RNF170</fullName>
    </recommendedName>
    <alternativeName>
        <fullName evidence="10">RING finger protein 170</fullName>
    </alternativeName>
    <alternativeName>
        <fullName evidence="9">RING-type E3 ubiquitin transferase RNF170</fullName>
    </alternativeName>
</protein>
<dbReference type="SUPFAM" id="SSF57850">
    <property type="entry name" value="RING/U-box"/>
    <property type="match status" value="1"/>
</dbReference>
<dbReference type="GO" id="GO:0061630">
    <property type="term" value="F:ubiquitin protein ligase activity"/>
    <property type="evidence" value="ECO:0007669"/>
    <property type="project" value="InterPro"/>
</dbReference>
<feature type="domain" description="RING-type" evidence="13">
    <location>
        <begin position="64"/>
        <end position="107"/>
    </location>
</feature>
<evidence type="ECO:0000256" key="3">
    <source>
        <dbReference type="ARBA" id="ARBA00022692"/>
    </source>
</evidence>
<keyword evidence="4" id="KW-0479">Metal-binding</keyword>
<keyword evidence="7 12" id="KW-1133">Transmembrane helix</keyword>
<name>A0A0K2TDF5_LEPSM</name>
<dbReference type="GO" id="GO:0008270">
    <property type="term" value="F:zinc ion binding"/>
    <property type="evidence" value="ECO:0007669"/>
    <property type="project" value="UniProtKB-KW"/>
</dbReference>
<evidence type="ECO:0000256" key="1">
    <source>
        <dbReference type="ARBA" id="ARBA00004127"/>
    </source>
</evidence>
<feature type="transmembrane region" description="Helical" evidence="12">
    <location>
        <begin position="209"/>
        <end position="231"/>
    </location>
</feature>
<evidence type="ECO:0000256" key="4">
    <source>
        <dbReference type="ARBA" id="ARBA00022723"/>
    </source>
</evidence>